<dbReference type="SMART" id="SM00245">
    <property type="entry name" value="TSPc"/>
    <property type="match status" value="1"/>
</dbReference>
<dbReference type="GO" id="GO:0008236">
    <property type="term" value="F:serine-type peptidase activity"/>
    <property type="evidence" value="ECO:0007669"/>
    <property type="project" value="InterPro"/>
</dbReference>
<keyword evidence="3" id="KW-1185">Reference proteome</keyword>
<dbReference type="PANTHER" id="PTHR11261">
    <property type="entry name" value="INTERPHOTORECEPTOR RETINOID-BINDING PROTEIN"/>
    <property type="match status" value="1"/>
</dbReference>
<evidence type="ECO:0000313" key="2">
    <source>
        <dbReference type="EMBL" id="MBB4763601.1"/>
    </source>
</evidence>
<dbReference type="SUPFAM" id="SSF52096">
    <property type="entry name" value="ClpP/crotonase"/>
    <property type="match status" value="1"/>
</dbReference>
<dbReference type="InterPro" id="IPR029045">
    <property type="entry name" value="ClpP/crotonase-like_dom_sf"/>
</dbReference>
<dbReference type="GO" id="GO:0006508">
    <property type="term" value="P:proteolysis"/>
    <property type="evidence" value="ECO:0007669"/>
    <property type="project" value="UniProtKB-KW"/>
</dbReference>
<comment type="caution">
    <text evidence="2">The sequence shown here is derived from an EMBL/GenBank/DDBJ whole genome shotgun (WGS) entry which is preliminary data.</text>
</comment>
<dbReference type="CDD" id="cd07563">
    <property type="entry name" value="Peptidase_S41_IRBP"/>
    <property type="match status" value="1"/>
</dbReference>
<keyword evidence="2" id="KW-0378">Hydrolase</keyword>
<dbReference type="PANTHER" id="PTHR11261:SF3">
    <property type="entry name" value="RETINOL-BINDING PROTEIN 3"/>
    <property type="match status" value="1"/>
</dbReference>
<dbReference type="RefSeq" id="WP_184994896.1">
    <property type="nucleotide sequence ID" value="NZ_BOMK01000020.1"/>
</dbReference>
<organism evidence="2 3">
    <name type="scientific">Actinoplanes digitatis</name>
    <dbReference type="NCBI Taxonomy" id="1868"/>
    <lineage>
        <taxon>Bacteria</taxon>
        <taxon>Bacillati</taxon>
        <taxon>Actinomycetota</taxon>
        <taxon>Actinomycetes</taxon>
        <taxon>Micromonosporales</taxon>
        <taxon>Micromonosporaceae</taxon>
        <taxon>Actinoplanes</taxon>
    </lineage>
</organism>
<reference evidence="2 3" key="1">
    <citation type="submission" date="2020-08" db="EMBL/GenBank/DDBJ databases">
        <title>Sequencing the genomes of 1000 actinobacteria strains.</title>
        <authorList>
            <person name="Klenk H.-P."/>
        </authorList>
    </citation>
    <scope>NUCLEOTIDE SEQUENCE [LARGE SCALE GENOMIC DNA]</scope>
    <source>
        <strain evidence="2 3">DSM 43149</strain>
    </source>
</reference>
<protein>
    <submittedName>
        <fullName evidence="2">C-terminal processing protease CtpA/Prc</fullName>
    </submittedName>
</protein>
<name>A0A7W7HZL0_9ACTN</name>
<accession>A0A7W7HZL0</accession>
<dbReference type="Pfam" id="PF03572">
    <property type="entry name" value="Peptidase_S41"/>
    <property type="match status" value="1"/>
</dbReference>
<gene>
    <name evidence="2" type="ORF">BJ971_004157</name>
</gene>
<dbReference type="Pfam" id="PF11918">
    <property type="entry name" value="Peptidase_S41_N"/>
    <property type="match status" value="1"/>
</dbReference>
<dbReference type="Proteomes" id="UP000578112">
    <property type="component" value="Unassembled WGS sequence"/>
</dbReference>
<dbReference type="AlphaFoldDB" id="A0A7W7HZL0"/>
<dbReference type="EMBL" id="JACHNH010000001">
    <property type="protein sequence ID" value="MBB4763601.1"/>
    <property type="molecule type" value="Genomic_DNA"/>
</dbReference>
<evidence type="ECO:0000259" key="1">
    <source>
        <dbReference type="SMART" id="SM00245"/>
    </source>
</evidence>
<sequence length="318" mass="34449">MSPDVIDEALALLCAKYIFPEKAEAAAAAIRRRKQAGEYAGLDERHLTERLTAELFEICGDKHLRVRVREAELHAALTREEAAAAYLRQAPHTNYGIARVERLDGNIGYLDLRQIPEASAGGRAIAAAMELVSHTEALIIDLRKNRGGSPNGVTFWLSYLFPDDETHLNGIYQGESGETRQFWSLAYLPGERYLDRPVSVLTSEVTFSAGEEFCYNLQAYGRATLIGQTTRGGAHPTEFFPITPTVEITVPIARSISPVTGGNWEGTGVVPDIEVPAGEAFATAYRQALEHVLVSSAPASVQAEARAALDDPALAAAA</sequence>
<keyword evidence="2" id="KW-0645">Protease</keyword>
<feature type="domain" description="Tail specific protease" evidence="1">
    <location>
        <begin position="70"/>
        <end position="276"/>
    </location>
</feature>
<proteinExistence type="predicted"/>
<dbReference type="Gene3D" id="3.90.226.10">
    <property type="entry name" value="2-enoyl-CoA Hydratase, Chain A, domain 1"/>
    <property type="match status" value="1"/>
</dbReference>
<dbReference type="InterPro" id="IPR005151">
    <property type="entry name" value="Tail-specific_protease"/>
</dbReference>
<dbReference type="Gene3D" id="3.30.750.44">
    <property type="match status" value="1"/>
</dbReference>
<evidence type="ECO:0000313" key="3">
    <source>
        <dbReference type="Proteomes" id="UP000578112"/>
    </source>
</evidence>